<protein>
    <submittedName>
        <fullName evidence="4">Uncharacterized protein</fullName>
    </submittedName>
</protein>
<dbReference type="GO" id="GO:0005544">
    <property type="term" value="F:calcium-dependent phospholipid binding"/>
    <property type="evidence" value="ECO:0007669"/>
    <property type="project" value="InterPro"/>
</dbReference>
<dbReference type="InterPro" id="IPR037104">
    <property type="entry name" value="Annexin_sf"/>
</dbReference>
<dbReference type="GO" id="GO:0005509">
    <property type="term" value="F:calcium ion binding"/>
    <property type="evidence" value="ECO:0007669"/>
    <property type="project" value="InterPro"/>
</dbReference>
<evidence type="ECO:0000256" key="2">
    <source>
        <dbReference type="ARBA" id="ARBA00022737"/>
    </source>
</evidence>
<keyword evidence="2" id="KW-0677">Repeat</keyword>
<comment type="similarity">
    <text evidence="1">Belongs to the annexin family.</text>
</comment>
<dbReference type="SMR" id="A0A3S5AZQ7"/>
<dbReference type="OrthoDB" id="37886at2759"/>
<name>A0A3S5AZQ7_9PLAT</name>
<evidence type="ECO:0000256" key="3">
    <source>
        <dbReference type="ARBA" id="ARBA00023216"/>
    </source>
</evidence>
<gene>
    <name evidence="4" type="ORF">PXEA_LOCUS29783</name>
</gene>
<dbReference type="Proteomes" id="UP000784294">
    <property type="component" value="Unassembled WGS sequence"/>
</dbReference>
<dbReference type="AlphaFoldDB" id="A0A3S5AZQ7"/>
<dbReference type="EMBL" id="CAAALY010252000">
    <property type="protein sequence ID" value="VEL36343.1"/>
    <property type="molecule type" value="Genomic_DNA"/>
</dbReference>
<evidence type="ECO:0000313" key="4">
    <source>
        <dbReference type="EMBL" id="VEL36343.1"/>
    </source>
</evidence>
<accession>A0A3S5AZQ7</accession>
<comment type="caution">
    <text evidence="4">The sequence shown here is derived from an EMBL/GenBank/DDBJ whole genome shotgun (WGS) entry which is preliminary data.</text>
</comment>
<evidence type="ECO:0000256" key="1">
    <source>
        <dbReference type="ARBA" id="ARBA00007831"/>
    </source>
</evidence>
<keyword evidence="5" id="KW-1185">Reference proteome</keyword>
<dbReference type="Pfam" id="PF00191">
    <property type="entry name" value="Annexin"/>
    <property type="match status" value="1"/>
</dbReference>
<dbReference type="Gene3D" id="1.10.220.10">
    <property type="entry name" value="Annexin"/>
    <property type="match status" value="1"/>
</dbReference>
<dbReference type="SUPFAM" id="SSF47874">
    <property type="entry name" value="Annexin"/>
    <property type="match status" value="1"/>
</dbReference>
<evidence type="ECO:0000313" key="5">
    <source>
        <dbReference type="Proteomes" id="UP000784294"/>
    </source>
</evidence>
<organism evidence="4 5">
    <name type="scientific">Protopolystoma xenopodis</name>
    <dbReference type="NCBI Taxonomy" id="117903"/>
    <lineage>
        <taxon>Eukaryota</taxon>
        <taxon>Metazoa</taxon>
        <taxon>Spiralia</taxon>
        <taxon>Lophotrochozoa</taxon>
        <taxon>Platyhelminthes</taxon>
        <taxon>Monogenea</taxon>
        <taxon>Polyopisthocotylea</taxon>
        <taxon>Polystomatidea</taxon>
        <taxon>Polystomatidae</taxon>
        <taxon>Protopolystoma</taxon>
    </lineage>
</organism>
<dbReference type="SMART" id="SM00335">
    <property type="entry name" value="ANX"/>
    <property type="match status" value="1"/>
</dbReference>
<keyword evidence="3" id="KW-0041">Annexin</keyword>
<reference evidence="4" key="1">
    <citation type="submission" date="2018-11" db="EMBL/GenBank/DDBJ databases">
        <authorList>
            <consortium name="Pathogen Informatics"/>
        </authorList>
    </citation>
    <scope>NUCLEOTIDE SEQUENCE</scope>
</reference>
<dbReference type="InterPro" id="IPR018502">
    <property type="entry name" value="Annexin_repeat"/>
</dbReference>
<proteinExistence type="inferred from homology"/>
<sequence>METIKSKLSGDYGNLVRALFQTPIEMLSFDLGQGIRRSGTYTVGLNEILGCANNAEIKAIKEAHITLEKQSLDQSVTKECKGEYQHLMLCLLRASREEDDPDLIQNAIVTGDFIQLIDHKRLERDVATLRQVLQTAWVNIAAVYASELIIC</sequence>